<organism evidence="2 3">
    <name type="scientific">Ancylostoma ceylanicum</name>
    <dbReference type="NCBI Taxonomy" id="53326"/>
    <lineage>
        <taxon>Eukaryota</taxon>
        <taxon>Metazoa</taxon>
        <taxon>Ecdysozoa</taxon>
        <taxon>Nematoda</taxon>
        <taxon>Chromadorea</taxon>
        <taxon>Rhabditida</taxon>
        <taxon>Rhabditina</taxon>
        <taxon>Rhabditomorpha</taxon>
        <taxon>Strongyloidea</taxon>
        <taxon>Ancylostomatidae</taxon>
        <taxon>Ancylostomatinae</taxon>
        <taxon>Ancylostoma</taxon>
    </lineage>
</organism>
<evidence type="ECO:0000313" key="2">
    <source>
        <dbReference type="EMBL" id="EYB95347.1"/>
    </source>
</evidence>
<name>A0A016SY40_9BILA</name>
<protein>
    <submittedName>
        <fullName evidence="2">Uncharacterized protein</fullName>
    </submittedName>
</protein>
<accession>A0A016SY40</accession>
<evidence type="ECO:0000256" key="1">
    <source>
        <dbReference type="SAM" id="MobiDB-lite"/>
    </source>
</evidence>
<reference evidence="3" key="1">
    <citation type="journal article" date="2015" name="Nat. Genet.">
        <title>The genome and transcriptome of the zoonotic hookworm Ancylostoma ceylanicum identify infection-specific gene families.</title>
        <authorList>
            <person name="Schwarz E.M."/>
            <person name="Hu Y."/>
            <person name="Antoshechkin I."/>
            <person name="Miller M.M."/>
            <person name="Sternberg P.W."/>
            <person name="Aroian R.V."/>
        </authorList>
    </citation>
    <scope>NUCLEOTIDE SEQUENCE</scope>
    <source>
        <strain evidence="3">HY135</strain>
    </source>
</reference>
<dbReference type="Proteomes" id="UP000024635">
    <property type="component" value="Unassembled WGS sequence"/>
</dbReference>
<evidence type="ECO:0000313" key="3">
    <source>
        <dbReference type="Proteomes" id="UP000024635"/>
    </source>
</evidence>
<feature type="compositionally biased region" description="Basic and acidic residues" evidence="1">
    <location>
        <begin position="105"/>
        <end position="119"/>
    </location>
</feature>
<keyword evidence="3" id="KW-1185">Reference proteome</keyword>
<gene>
    <name evidence="2" type="primary">Acey_s0161.g3383</name>
    <name evidence="2" type="ORF">Y032_0161g3383</name>
</gene>
<comment type="caution">
    <text evidence="2">The sequence shown here is derived from an EMBL/GenBank/DDBJ whole genome shotgun (WGS) entry which is preliminary data.</text>
</comment>
<dbReference type="EMBL" id="JARK01001497">
    <property type="protein sequence ID" value="EYB95347.1"/>
    <property type="molecule type" value="Genomic_DNA"/>
</dbReference>
<feature type="region of interest" description="Disordered" evidence="1">
    <location>
        <begin position="99"/>
        <end position="119"/>
    </location>
</feature>
<dbReference type="OrthoDB" id="5835895at2759"/>
<dbReference type="AlphaFoldDB" id="A0A016SY40"/>
<sequence length="199" mass="22804">MNSISRAVTSRFNDISNKRQRLVGEGKDSDFVNPSWMDPTTSDFNCFEPPELIISEEDWNEIASTGPKLDKPKMCLDVKPSNNISKKVTSVVRRLSPFGSSNNLSKEKEEEKHDGVEEKKSQKIFKETIKKVDNAASVADEFLGATEDLTNFAVFLEENKHKREGNSMFIAETYLKKRKKTYGEEQRVNKQEFIPYLKI</sequence>
<proteinExistence type="predicted"/>